<comment type="similarity">
    <text evidence="2 3">Belongs to the small heat shock protein (HSP20) family.</text>
</comment>
<name>A0A9W6JEE1_9HYPH</name>
<dbReference type="InterPro" id="IPR002068">
    <property type="entry name" value="A-crystallin/Hsp20_dom"/>
</dbReference>
<protein>
    <submittedName>
        <fullName evidence="5">Heat-shock protein Hsp20</fullName>
    </submittedName>
</protein>
<dbReference type="Gene3D" id="2.60.40.790">
    <property type="match status" value="1"/>
</dbReference>
<feature type="domain" description="SHSP" evidence="4">
    <location>
        <begin position="27"/>
        <end position="138"/>
    </location>
</feature>
<dbReference type="InterPro" id="IPR037913">
    <property type="entry name" value="ACD_IbpA/B"/>
</dbReference>
<sequence>MRPFDFAPLYRSTVGFDRLFDLIDTAAAPRPDWPPYNIEKTGENAYRITMAVAGFRPDEVELTQQANTLVVTGRKTAGANDRQMLHKGIAFRDFTQTFNLADYVKVSGATLQDGLLSVDLVREVPERLKPRRIEIASAAQPAESSVKQIEQAKAA</sequence>
<evidence type="ECO:0000256" key="3">
    <source>
        <dbReference type="RuleBase" id="RU003616"/>
    </source>
</evidence>
<evidence type="ECO:0000256" key="2">
    <source>
        <dbReference type="PROSITE-ProRule" id="PRU00285"/>
    </source>
</evidence>
<dbReference type="CDD" id="cd06470">
    <property type="entry name" value="ACD_IbpA-B_like"/>
    <property type="match status" value="1"/>
</dbReference>
<dbReference type="PANTHER" id="PTHR47062:SF1">
    <property type="entry name" value="SMALL HEAT SHOCK PROTEIN IBPA"/>
    <property type="match status" value="1"/>
</dbReference>
<dbReference type="AlphaFoldDB" id="A0A9W6JEE1"/>
<proteinExistence type="inferred from homology"/>
<evidence type="ECO:0000259" key="4">
    <source>
        <dbReference type="PROSITE" id="PS01031"/>
    </source>
</evidence>
<dbReference type="PROSITE" id="PS01031">
    <property type="entry name" value="SHSP"/>
    <property type="match status" value="1"/>
</dbReference>
<dbReference type="SUPFAM" id="SSF49764">
    <property type="entry name" value="HSP20-like chaperones"/>
    <property type="match status" value="1"/>
</dbReference>
<dbReference type="InterPro" id="IPR008978">
    <property type="entry name" value="HSP20-like_chaperone"/>
</dbReference>
<evidence type="ECO:0000313" key="5">
    <source>
        <dbReference type="EMBL" id="GLK74474.1"/>
    </source>
</evidence>
<comment type="caution">
    <text evidence="5">The sequence shown here is derived from an EMBL/GenBank/DDBJ whole genome shotgun (WGS) entry which is preliminary data.</text>
</comment>
<evidence type="ECO:0000256" key="1">
    <source>
        <dbReference type="ARBA" id="ARBA00023016"/>
    </source>
</evidence>
<dbReference type="Proteomes" id="UP001143370">
    <property type="component" value="Unassembled WGS sequence"/>
</dbReference>
<evidence type="ECO:0000313" key="6">
    <source>
        <dbReference type="Proteomes" id="UP001143370"/>
    </source>
</evidence>
<dbReference type="RefSeq" id="WP_213370057.1">
    <property type="nucleotide sequence ID" value="NZ_BSFJ01000043.1"/>
</dbReference>
<accession>A0A9W6JEE1</accession>
<keyword evidence="1" id="KW-0346">Stress response</keyword>
<dbReference type="Pfam" id="PF00011">
    <property type="entry name" value="HSP20"/>
    <property type="match status" value="1"/>
</dbReference>
<reference evidence="5" key="1">
    <citation type="journal article" date="2014" name="Int. J. Syst. Evol. Microbiol.">
        <title>Complete genome sequence of Corynebacterium casei LMG S-19264T (=DSM 44701T), isolated from a smear-ripened cheese.</title>
        <authorList>
            <consortium name="US DOE Joint Genome Institute (JGI-PGF)"/>
            <person name="Walter F."/>
            <person name="Albersmeier A."/>
            <person name="Kalinowski J."/>
            <person name="Ruckert C."/>
        </authorList>
    </citation>
    <scope>NUCLEOTIDE SEQUENCE</scope>
    <source>
        <strain evidence="5">VKM B-2484</strain>
    </source>
</reference>
<gene>
    <name evidence="5" type="ORF">GCM10017643_45920</name>
</gene>
<keyword evidence="6" id="KW-1185">Reference proteome</keyword>
<reference evidence="5" key="2">
    <citation type="submission" date="2023-01" db="EMBL/GenBank/DDBJ databases">
        <authorList>
            <person name="Sun Q."/>
            <person name="Evtushenko L."/>
        </authorList>
    </citation>
    <scope>NUCLEOTIDE SEQUENCE</scope>
    <source>
        <strain evidence="5">VKM B-2484</strain>
    </source>
</reference>
<dbReference type="PANTHER" id="PTHR47062">
    <property type="match status" value="1"/>
</dbReference>
<dbReference type="EMBL" id="BSFJ01000043">
    <property type="protein sequence ID" value="GLK74474.1"/>
    <property type="molecule type" value="Genomic_DNA"/>
</dbReference>
<organism evidence="5 6">
    <name type="scientific">Ancylobacter dichloromethanicus</name>
    <dbReference type="NCBI Taxonomy" id="518825"/>
    <lineage>
        <taxon>Bacteria</taxon>
        <taxon>Pseudomonadati</taxon>
        <taxon>Pseudomonadota</taxon>
        <taxon>Alphaproteobacteria</taxon>
        <taxon>Hyphomicrobiales</taxon>
        <taxon>Xanthobacteraceae</taxon>
        <taxon>Ancylobacter</taxon>
    </lineage>
</organism>